<dbReference type="Pfam" id="PF01551">
    <property type="entry name" value="Peptidase_M23"/>
    <property type="match status" value="1"/>
</dbReference>
<dbReference type="SUPFAM" id="SSF51261">
    <property type="entry name" value="Duplicated hybrid motif"/>
    <property type="match status" value="1"/>
</dbReference>
<evidence type="ECO:0000313" key="4">
    <source>
        <dbReference type="Proteomes" id="UP000298716"/>
    </source>
</evidence>
<name>A0A4D6XZR8_9GAMM</name>
<proteinExistence type="inferred from homology"/>
<comment type="similarity">
    <text evidence="1">Belongs to the E.coli NlpD/Haemophilus LppB family.</text>
</comment>
<dbReference type="CDD" id="cd00118">
    <property type="entry name" value="LysM"/>
    <property type="match status" value="1"/>
</dbReference>
<evidence type="ECO:0000256" key="1">
    <source>
        <dbReference type="ARBA" id="ARBA00038420"/>
    </source>
</evidence>
<dbReference type="OrthoDB" id="9795421at2"/>
<reference evidence="3 4" key="1">
    <citation type="submission" date="2018-12" db="EMBL/GenBank/DDBJ databases">
        <authorList>
            <person name="Chong R.A."/>
        </authorList>
    </citation>
    <scope>NUCLEOTIDE SEQUENCE [LARGE SCALE GENOMIC DNA]</scope>
    <source>
        <strain evidence="3 4">Mga</strain>
    </source>
</reference>
<dbReference type="PANTHER" id="PTHR21666">
    <property type="entry name" value="PEPTIDASE-RELATED"/>
    <property type="match status" value="1"/>
</dbReference>
<dbReference type="InterPro" id="IPR050570">
    <property type="entry name" value="Cell_wall_metabolism_enzyme"/>
</dbReference>
<dbReference type="Proteomes" id="UP000298716">
    <property type="component" value="Chromosome"/>
</dbReference>
<dbReference type="InterPro" id="IPR018392">
    <property type="entry name" value="LysM"/>
</dbReference>
<dbReference type="PANTHER" id="PTHR21666:SF263">
    <property type="entry name" value="MUREIN HYDROLASE ACTIVATOR NLPD"/>
    <property type="match status" value="1"/>
</dbReference>
<sequence>MQLKIFLFKFFFLVFLLFLFNGFVSGMSINYPNHSNLHFNKTYTKNFLFLKKNECFSFLKSKKILSSRQDKIMIGNNNFIGFFEGNRFKIFYIVKFKDTLYSIAKNSGYNYYELSKFNSIKKPYKIIVGQKIWMGDFLIHENTNNCSIINSENNTIKKYSSCESIFKTPLNTINFLKNNIKSTKICFFCSKKFKIVNNFPDLKSFDFSNNWYWPVKNTNVQYLYNKKSDNKTMEISGFKGQPVFAAAKGEIVVVTDLFEKYGRLIIIRHNKNYLSIYAFNDLVLVKEKDKVDEKKQIATMGCPSKTNLARLYFEVRYLGESINPLDILPKINKNF</sequence>
<dbReference type="GO" id="GO:0004222">
    <property type="term" value="F:metalloendopeptidase activity"/>
    <property type="evidence" value="ECO:0007669"/>
    <property type="project" value="TreeGrafter"/>
</dbReference>
<organism evidence="3 4">
    <name type="scientific">Buchnera aphidicola</name>
    <name type="common">Macrosiphum gaurae</name>
    <dbReference type="NCBI Taxonomy" id="2315801"/>
    <lineage>
        <taxon>Bacteria</taxon>
        <taxon>Pseudomonadati</taxon>
        <taxon>Pseudomonadota</taxon>
        <taxon>Gammaproteobacteria</taxon>
        <taxon>Enterobacterales</taxon>
        <taxon>Erwiniaceae</taxon>
        <taxon>Buchnera</taxon>
    </lineage>
</organism>
<reference evidence="3 4" key="2">
    <citation type="submission" date="2019-05" db="EMBL/GenBank/DDBJ databases">
        <title>Genome evolution of the obligate endosymbiont Buchnera aphidicola.</title>
        <authorList>
            <person name="Moran N.A."/>
        </authorList>
    </citation>
    <scope>NUCLEOTIDE SEQUENCE [LARGE SCALE GENOMIC DNA]</scope>
    <source>
        <strain evidence="3 4">Mga</strain>
    </source>
</reference>
<gene>
    <name evidence="3" type="ORF">D9V72_02120</name>
</gene>
<feature type="domain" description="LysM" evidence="2">
    <location>
        <begin position="90"/>
        <end position="134"/>
    </location>
</feature>
<dbReference type="Gene3D" id="3.10.350.10">
    <property type="entry name" value="LysM domain"/>
    <property type="match status" value="1"/>
</dbReference>
<protein>
    <submittedName>
        <fullName evidence="3">LysM peptidoglycan-binding domain-containing protein</fullName>
    </submittedName>
</protein>
<evidence type="ECO:0000259" key="2">
    <source>
        <dbReference type="PROSITE" id="PS51782"/>
    </source>
</evidence>
<dbReference type="PROSITE" id="PS51782">
    <property type="entry name" value="LYSM"/>
    <property type="match status" value="1"/>
</dbReference>
<dbReference type="InterPro" id="IPR011055">
    <property type="entry name" value="Dup_hybrid_motif"/>
</dbReference>
<accession>A0A4D6XZR8</accession>
<dbReference type="CDD" id="cd12797">
    <property type="entry name" value="M23_peptidase"/>
    <property type="match status" value="1"/>
</dbReference>
<dbReference type="Gene3D" id="2.70.70.10">
    <property type="entry name" value="Glucose Permease (Domain IIA)"/>
    <property type="match status" value="1"/>
</dbReference>
<dbReference type="GO" id="GO:0032153">
    <property type="term" value="C:cell division site"/>
    <property type="evidence" value="ECO:0007669"/>
    <property type="project" value="TreeGrafter"/>
</dbReference>
<dbReference type="SMART" id="SM00257">
    <property type="entry name" value="LysM"/>
    <property type="match status" value="1"/>
</dbReference>
<dbReference type="EMBL" id="CP034867">
    <property type="protein sequence ID" value="QCI22856.1"/>
    <property type="molecule type" value="Genomic_DNA"/>
</dbReference>
<evidence type="ECO:0000313" key="3">
    <source>
        <dbReference type="EMBL" id="QCI22856.1"/>
    </source>
</evidence>
<dbReference type="AlphaFoldDB" id="A0A4D6XZR8"/>
<dbReference type="Pfam" id="PF01476">
    <property type="entry name" value="LysM"/>
    <property type="match status" value="1"/>
</dbReference>
<dbReference type="InterPro" id="IPR036779">
    <property type="entry name" value="LysM_dom_sf"/>
</dbReference>
<dbReference type="InterPro" id="IPR016047">
    <property type="entry name" value="M23ase_b-sheet_dom"/>
</dbReference>
<dbReference type="GO" id="GO:0009279">
    <property type="term" value="C:cell outer membrane"/>
    <property type="evidence" value="ECO:0007669"/>
    <property type="project" value="TreeGrafter"/>
</dbReference>